<dbReference type="OrthoDB" id="3787976at2759"/>
<name>A0A8H4ND22_9PEZI</name>
<keyword evidence="2" id="KW-1185">Reference proteome</keyword>
<protein>
    <recommendedName>
        <fullName evidence="3">Arrestin-like N-terminal domain-containing protein</fullName>
    </recommendedName>
</protein>
<evidence type="ECO:0000313" key="2">
    <source>
        <dbReference type="Proteomes" id="UP000572817"/>
    </source>
</evidence>
<proteinExistence type="predicted"/>
<dbReference type="Gene3D" id="2.60.40.640">
    <property type="match status" value="1"/>
</dbReference>
<evidence type="ECO:0000313" key="1">
    <source>
        <dbReference type="EMBL" id="KAF4310797.1"/>
    </source>
</evidence>
<dbReference type="EMBL" id="WWBZ02000013">
    <property type="protein sequence ID" value="KAF4310797.1"/>
    <property type="molecule type" value="Genomic_DNA"/>
</dbReference>
<dbReference type="Proteomes" id="UP000572817">
    <property type="component" value="Unassembled WGS sequence"/>
</dbReference>
<dbReference type="AlphaFoldDB" id="A0A8H4ND22"/>
<reference evidence="1" key="1">
    <citation type="submission" date="2020-04" db="EMBL/GenBank/DDBJ databases">
        <title>Genome Assembly and Annotation of Botryosphaeria dothidea sdau 11-99, a Latent Pathogen of Apple Fruit Ring Rot in China.</title>
        <authorList>
            <person name="Yu C."/>
            <person name="Diao Y."/>
            <person name="Lu Q."/>
            <person name="Zhao J."/>
            <person name="Cui S."/>
            <person name="Peng C."/>
            <person name="He B."/>
            <person name="Liu H."/>
        </authorList>
    </citation>
    <scope>NUCLEOTIDE SEQUENCE [LARGE SCALE GENOMIC DNA]</scope>
    <source>
        <strain evidence="1">Sdau11-99</strain>
    </source>
</reference>
<accession>A0A8H4ND22</accession>
<gene>
    <name evidence="1" type="ORF">GTA08_BOTSDO13740</name>
</gene>
<comment type="caution">
    <text evidence="1">The sequence shown here is derived from an EMBL/GenBank/DDBJ whole genome shotgun (WGS) entry which is preliminary data.</text>
</comment>
<evidence type="ECO:0008006" key="3">
    <source>
        <dbReference type="Google" id="ProtNLM"/>
    </source>
</evidence>
<dbReference type="InterPro" id="IPR014752">
    <property type="entry name" value="Arrestin-like_C"/>
</dbReference>
<organism evidence="1 2">
    <name type="scientific">Botryosphaeria dothidea</name>
    <dbReference type="NCBI Taxonomy" id="55169"/>
    <lineage>
        <taxon>Eukaryota</taxon>
        <taxon>Fungi</taxon>
        <taxon>Dikarya</taxon>
        <taxon>Ascomycota</taxon>
        <taxon>Pezizomycotina</taxon>
        <taxon>Dothideomycetes</taxon>
        <taxon>Dothideomycetes incertae sedis</taxon>
        <taxon>Botryosphaeriales</taxon>
        <taxon>Botryosphaeriaceae</taxon>
        <taxon>Botryosphaeria</taxon>
    </lineage>
</organism>
<sequence length="447" mass="49741">MPKYQSALQHYVAARIFIFPEDDSSEPRNQARIVRTGGDTIEGFVEVTIFGNLDIQASIAFTGVSRIWIESDAGSNTPQAPLTTVEHKFLTEKYDSPGCQTQIKGPFTTQRYPFHFAVPEELVSPFGDVNPLYLKIPPTAKLGPTYYRSSDGKTFMQPLIVYQLKTTLTSSSNEPYAAGSTLWAQREVEILPLSSMEPPLPVADYPGEFKMRARTNVYNSFLQRPRGVIQVSTEEPRSLDVSTSAPKASTKLFIGLSFDANASIVLTNQPYEWECEVQTTLQSKMFYSAAKMERNATMLDASRKTNLSVRVEEVGSEVRQLTSLDWAQADVSSDGTTKADKATLAWTTLLCIPVSAHKAVLPTFATEIAARRYSIVVQVRFKGVRHGRLMLDVPVQVTRKFVRGRYSGAMQSVEEVDALEIGTEYLDVDETEEEAIAKLPPPYSETE</sequence>